<evidence type="ECO:0000313" key="2">
    <source>
        <dbReference type="Proteomes" id="UP001652628"/>
    </source>
</evidence>
<name>A0AB40A9Z5_DROSZ</name>
<dbReference type="RefSeq" id="XP_036674508.3">
    <property type="nucleotide sequence ID" value="XM_036818613.3"/>
</dbReference>
<organism evidence="2 3">
    <name type="scientific">Drosophila suzukii</name>
    <name type="common">Spotted-wing drosophila fruit fly</name>
    <dbReference type="NCBI Taxonomy" id="28584"/>
    <lineage>
        <taxon>Eukaryota</taxon>
        <taxon>Metazoa</taxon>
        <taxon>Ecdysozoa</taxon>
        <taxon>Arthropoda</taxon>
        <taxon>Hexapoda</taxon>
        <taxon>Insecta</taxon>
        <taxon>Pterygota</taxon>
        <taxon>Neoptera</taxon>
        <taxon>Endopterygota</taxon>
        <taxon>Diptera</taxon>
        <taxon>Brachycera</taxon>
        <taxon>Muscomorpha</taxon>
        <taxon>Ephydroidea</taxon>
        <taxon>Drosophilidae</taxon>
        <taxon>Drosophila</taxon>
        <taxon>Sophophora</taxon>
    </lineage>
</organism>
<sequence>MRFLTIIAIICALAVRVLCEGQATTSSGYYWDPNSSFSTTSYPYRADTTTPVPNTLSPPCEEKIQGPCGKLPKGAQKMYFFY</sequence>
<proteinExistence type="predicted"/>
<evidence type="ECO:0000256" key="1">
    <source>
        <dbReference type="SAM" id="SignalP"/>
    </source>
</evidence>
<feature type="signal peptide" evidence="1">
    <location>
        <begin position="1"/>
        <end position="19"/>
    </location>
</feature>
<keyword evidence="1" id="KW-0732">Signal</keyword>
<gene>
    <name evidence="3" type="primary">LOC118877937</name>
</gene>
<accession>A0AB40A9Z5</accession>
<evidence type="ECO:0000313" key="3">
    <source>
        <dbReference type="RefSeq" id="XP_036674508.3"/>
    </source>
</evidence>
<feature type="chain" id="PRO_5045546183" evidence="1">
    <location>
        <begin position="20"/>
        <end position="82"/>
    </location>
</feature>
<protein>
    <submittedName>
        <fullName evidence="3">Uncharacterized protein</fullName>
    </submittedName>
</protein>
<dbReference type="GeneID" id="118877937"/>
<dbReference type="AlphaFoldDB" id="A0AB40A9Z5"/>
<keyword evidence="2" id="KW-1185">Reference proteome</keyword>
<dbReference type="Proteomes" id="UP001652628">
    <property type="component" value="Chromosome 3"/>
</dbReference>
<reference evidence="3" key="1">
    <citation type="submission" date="2025-08" db="UniProtKB">
        <authorList>
            <consortium name="RefSeq"/>
        </authorList>
    </citation>
    <scope>IDENTIFICATION</scope>
</reference>